<sequence>MESKYSTDWYYCPDDWCQKMKEKQGMSMTDAKKASVAELFSNFHVTLKEAWLNEVLEYIHVERGDVDMALLRQLIYEQWLYSELSNSTRPMIRLSPFQKKTSLDRNAVVQINWLVDVHTSMYSKLRECVGHTTDNSFFHWEPNDETQDLEPKNRMYLMEVTDGQRKLRAVEYQKIDNLCEKLPPGTKLLIFGGTICRRNVLLLTSNNTVLLGGESEMCQQNAPAFILSRRLGIDEKKKKSLLTRTITSYFQPQRKTTTFKSGLEISTKPQVSLAVQEVKVEPEIQYLPRNPLRKREKQLEAAPAIELKQELRHTTPATAFSNLRRESNESLAVLGQSDPSVLAPCIFSVQKMDDSIKESCETVEKQASVMLCQSQDAQDISASSQSKIGLGKASLSNELQTGNLETALSFARSPRFPIEKKNESRILRGENEQGETTAKPLVPAWDSDLQKQTSDTNFNAAIISSSNISEPTTWTTNLRRYIVSENSKQFLANEFHFPTAKEQIQTSNGGNTLPIDSAAFYSQLNLLQNSSLKATPWRNGSASDSRSEGCVFKSRRASCVSFQPNRTSCHSNLLLPVSTGDLRKIRVSSSQSFQENSAPFPVPQNLFTSSKPQRVPEQSMCCNTSVENRATTLAFPDATVRIIPHPIFCKLRAGLQFIGQRWTAALRIADETCDALDCLVDSGAISDLIGFTPREAQQASANSDRVRVEYYKGRAQAMIETFKRLDLVLTIEFSSSSDVLPLIVHITNLSTALGLC</sequence>
<evidence type="ECO:0000313" key="5">
    <source>
        <dbReference type="Proteomes" id="UP000887581"/>
    </source>
</evidence>
<dbReference type="GO" id="GO:0016604">
    <property type="term" value="C:nuclear body"/>
    <property type="evidence" value="ECO:0007669"/>
    <property type="project" value="TreeGrafter"/>
</dbReference>
<dbReference type="InterPro" id="IPR042470">
    <property type="entry name" value="RMI1_N_C_sf"/>
</dbReference>
<dbReference type="WBParaSite" id="sdigi.contig2.g355.t1">
    <property type="protein sequence ID" value="sdigi.contig2.g355.t1"/>
    <property type="gene ID" value="sdigi.contig2.g355"/>
</dbReference>
<dbReference type="GO" id="GO:0000724">
    <property type="term" value="P:double-strand break repair via homologous recombination"/>
    <property type="evidence" value="ECO:0007669"/>
    <property type="project" value="TreeGrafter"/>
</dbReference>
<dbReference type="AlphaFoldDB" id="A0A915PQN8"/>
<dbReference type="InterPro" id="IPR044881">
    <property type="entry name" value="RMI1_N_N_sf"/>
</dbReference>
<evidence type="ECO:0000259" key="4">
    <source>
        <dbReference type="Pfam" id="PF21000"/>
    </source>
</evidence>
<name>A0A915PQN8_9BILA</name>
<dbReference type="Proteomes" id="UP000887581">
    <property type="component" value="Unplaced"/>
</dbReference>
<protein>
    <recommendedName>
        <fullName evidence="2">RecQ-mediated genome instability protein 1</fullName>
    </recommendedName>
</protein>
<proteinExistence type="inferred from homology"/>
<dbReference type="PANTHER" id="PTHR14790:SF15">
    <property type="entry name" value="RECQ-MEDIATED GENOME INSTABILITY PROTEIN 1"/>
    <property type="match status" value="1"/>
</dbReference>
<accession>A0A915PQN8</accession>
<evidence type="ECO:0000256" key="2">
    <source>
        <dbReference type="ARBA" id="ARBA00018987"/>
    </source>
</evidence>
<evidence type="ECO:0000259" key="3">
    <source>
        <dbReference type="Pfam" id="PF08585"/>
    </source>
</evidence>
<evidence type="ECO:0000256" key="1">
    <source>
        <dbReference type="ARBA" id="ARBA00006395"/>
    </source>
</evidence>
<dbReference type="PANTHER" id="PTHR14790">
    <property type="entry name" value="RECQ-MEDIATED GENOME INSTABILITY PROTEIN 1 RMI1"/>
    <property type="match status" value="1"/>
</dbReference>
<feature type="domain" description="RMI1 N-terminal" evidence="4">
    <location>
        <begin position="42"/>
        <end position="87"/>
    </location>
</feature>
<feature type="domain" description="RecQ mediated genome instability protein 1 OB-fold" evidence="3">
    <location>
        <begin position="99"/>
        <end position="221"/>
    </location>
</feature>
<dbReference type="InterPro" id="IPR013894">
    <property type="entry name" value="RMI1_OB"/>
</dbReference>
<evidence type="ECO:0000313" key="6">
    <source>
        <dbReference type="WBParaSite" id="sdigi.contig2.g355.t1"/>
    </source>
</evidence>
<organism evidence="5 6">
    <name type="scientific">Setaria digitata</name>
    <dbReference type="NCBI Taxonomy" id="48799"/>
    <lineage>
        <taxon>Eukaryota</taxon>
        <taxon>Metazoa</taxon>
        <taxon>Ecdysozoa</taxon>
        <taxon>Nematoda</taxon>
        <taxon>Chromadorea</taxon>
        <taxon>Rhabditida</taxon>
        <taxon>Spirurina</taxon>
        <taxon>Spiruromorpha</taxon>
        <taxon>Filarioidea</taxon>
        <taxon>Setariidae</taxon>
        <taxon>Setaria</taxon>
    </lineage>
</organism>
<comment type="similarity">
    <text evidence="1">Belongs to the RMI1 family.</text>
</comment>
<dbReference type="Gene3D" id="1.10.8.1020">
    <property type="entry name" value="RecQ-mediated genome instability protein 1, N-terminal domain"/>
    <property type="match status" value="1"/>
</dbReference>
<dbReference type="Pfam" id="PF21000">
    <property type="entry name" value="RMI1_N_N"/>
    <property type="match status" value="1"/>
</dbReference>
<dbReference type="Gene3D" id="2.40.50.770">
    <property type="entry name" value="RecQ-mediated genome instability protein Rmi1, C-terminal domain"/>
    <property type="match status" value="1"/>
</dbReference>
<reference evidence="6" key="1">
    <citation type="submission" date="2022-11" db="UniProtKB">
        <authorList>
            <consortium name="WormBaseParasite"/>
        </authorList>
    </citation>
    <scope>IDENTIFICATION</scope>
</reference>
<dbReference type="GO" id="GO:0031422">
    <property type="term" value="C:RecQ family helicase-topoisomerase III complex"/>
    <property type="evidence" value="ECO:0007669"/>
    <property type="project" value="TreeGrafter"/>
</dbReference>
<keyword evidence="5" id="KW-1185">Reference proteome</keyword>
<dbReference type="InterPro" id="IPR049363">
    <property type="entry name" value="RMI1_N"/>
</dbReference>
<dbReference type="SMART" id="SM01161">
    <property type="entry name" value="DUF1767"/>
    <property type="match status" value="1"/>
</dbReference>
<dbReference type="Pfam" id="PF08585">
    <property type="entry name" value="RMI1_N_C"/>
    <property type="match status" value="1"/>
</dbReference>
<dbReference type="GO" id="GO:0000712">
    <property type="term" value="P:resolution of meiotic recombination intermediates"/>
    <property type="evidence" value="ECO:0007669"/>
    <property type="project" value="TreeGrafter"/>
</dbReference>